<feature type="transmembrane region" description="Helical" evidence="1">
    <location>
        <begin position="128"/>
        <end position="148"/>
    </location>
</feature>
<accession>G0N2D7</accession>
<keyword evidence="1" id="KW-0472">Membrane</keyword>
<dbReference type="EMBL" id="GL379830">
    <property type="protein sequence ID" value="EGT50807.1"/>
    <property type="molecule type" value="Genomic_DNA"/>
</dbReference>
<gene>
    <name evidence="2" type="ORF">CAEBREN_08717</name>
</gene>
<organism evidence="3">
    <name type="scientific">Caenorhabditis brenneri</name>
    <name type="common">Nematode worm</name>
    <dbReference type="NCBI Taxonomy" id="135651"/>
    <lineage>
        <taxon>Eukaryota</taxon>
        <taxon>Metazoa</taxon>
        <taxon>Ecdysozoa</taxon>
        <taxon>Nematoda</taxon>
        <taxon>Chromadorea</taxon>
        <taxon>Rhabditida</taxon>
        <taxon>Rhabditina</taxon>
        <taxon>Rhabditomorpha</taxon>
        <taxon>Rhabditoidea</taxon>
        <taxon>Rhabditidae</taxon>
        <taxon>Peloderinae</taxon>
        <taxon>Caenorhabditis</taxon>
    </lineage>
</organism>
<reference evidence="3" key="1">
    <citation type="submission" date="2011-07" db="EMBL/GenBank/DDBJ databases">
        <authorList>
            <consortium name="Caenorhabditis brenneri Sequencing and Analysis Consortium"/>
            <person name="Wilson R.K."/>
        </authorList>
    </citation>
    <scope>NUCLEOTIDE SEQUENCE [LARGE SCALE GENOMIC DNA]</scope>
    <source>
        <strain evidence="3">PB2801</strain>
    </source>
</reference>
<feature type="transmembrane region" description="Helical" evidence="1">
    <location>
        <begin position="71"/>
        <end position="87"/>
    </location>
</feature>
<keyword evidence="1" id="KW-1133">Transmembrane helix</keyword>
<protein>
    <submittedName>
        <fullName evidence="2">Uncharacterized protein</fullName>
    </submittedName>
</protein>
<evidence type="ECO:0000313" key="2">
    <source>
        <dbReference type="EMBL" id="EGT50807.1"/>
    </source>
</evidence>
<dbReference type="FunCoup" id="G0N2D7">
    <property type="interactions" value="371"/>
</dbReference>
<keyword evidence="1" id="KW-0812">Transmembrane</keyword>
<dbReference type="HOGENOM" id="CLU_058690_0_0_1"/>
<evidence type="ECO:0000313" key="3">
    <source>
        <dbReference type="Proteomes" id="UP000008068"/>
    </source>
</evidence>
<keyword evidence="3" id="KW-1185">Reference proteome</keyword>
<feature type="transmembrane region" description="Helical" evidence="1">
    <location>
        <begin position="29"/>
        <end position="51"/>
    </location>
</feature>
<feature type="transmembrane region" description="Helical" evidence="1">
    <location>
        <begin position="94"/>
        <end position="116"/>
    </location>
</feature>
<name>G0N2D7_CAEBE</name>
<dbReference type="InParanoid" id="G0N2D7"/>
<feature type="transmembrane region" description="Helical" evidence="1">
    <location>
        <begin position="207"/>
        <end position="224"/>
    </location>
</feature>
<proteinExistence type="predicted"/>
<dbReference type="AlphaFoldDB" id="G0N2D7"/>
<sequence>MVHMWFPVMLLGLYVHKIVKKESYKFTNFLTFHILMHISLISFVALLFVYIVNPVYHPIQIGILTLNLYSIYHSFLTYCIVFIQLVFSQKCCNILLSLMFFMFLRAAFFATVIVILKESTGDILEFDLLETGLLLVNIVTLVSVAARWKWKISRFKDPNINQISASNFVNSTVTIGFCLLFHLLTLFKFSVNFKSTFPLTSDKLISNIYYLPFLWILSSMITHLPPIQAWIKKYDVAEEPGVPELQMTQISVENNLGGVTAEDSSVPYSTLEEINIST</sequence>
<feature type="transmembrane region" description="Helical" evidence="1">
    <location>
        <begin position="168"/>
        <end position="187"/>
    </location>
</feature>
<evidence type="ECO:0000256" key="1">
    <source>
        <dbReference type="SAM" id="Phobius"/>
    </source>
</evidence>
<dbReference type="Proteomes" id="UP000008068">
    <property type="component" value="Unassembled WGS sequence"/>
</dbReference>